<name>A0A2Y8ZXY6_9MICO</name>
<feature type="transmembrane region" description="Helical" evidence="1">
    <location>
        <begin position="59"/>
        <end position="79"/>
    </location>
</feature>
<keyword evidence="1" id="KW-0812">Transmembrane</keyword>
<reference evidence="3" key="1">
    <citation type="submission" date="2016-10" db="EMBL/GenBank/DDBJ databases">
        <authorList>
            <person name="Varghese N."/>
            <person name="Submissions S."/>
        </authorList>
    </citation>
    <scope>NUCLEOTIDE SEQUENCE [LARGE SCALE GENOMIC DNA]</scope>
    <source>
        <strain evidence="3">DSM 22951</strain>
    </source>
</reference>
<organism evidence="2 3">
    <name type="scientific">Branchiibius hedensis</name>
    <dbReference type="NCBI Taxonomy" id="672460"/>
    <lineage>
        <taxon>Bacteria</taxon>
        <taxon>Bacillati</taxon>
        <taxon>Actinomycetota</taxon>
        <taxon>Actinomycetes</taxon>
        <taxon>Micrococcales</taxon>
        <taxon>Dermacoccaceae</taxon>
        <taxon>Branchiibius</taxon>
    </lineage>
</organism>
<dbReference type="RefSeq" id="WP_109685555.1">
    <property type="nucleotide sequence ID" value="NZ_QGDN01000001.1"/>
</dbReference>
<evidence type="ECO:0008006" key="4">
    <source>
        <dbReference type="Google" id="ProtNLM"/>
    </source>
</evidence>
<keyword evidence="1" id="KW-0472">Membrane</keyword>
<evidence type="ECO:0000313" key="3">
    <source>
        <dbReference type="Proteomes" id="UP000250028"/>
    </source>
</evidence>
<dbReference type="EMBL" id="UESZ01000001">
    <property type="protein sequence ID" value="SSA34747.1"/>
    <property type="molecule type" value="Genomic_DNA"/>
</dbReference>
<accession>A0A2Y8ZXY6</accession>
<keyword evidence="1" id="KW-1133">Transmembrane helix</keyword>
<proteinExistence type="predicted"/>
<gene>
    <name evidence="2" type="ORF">SAMN04489750_2072</name>
</gene>
<evidence type="ECO:0000313" key="2">
    <source>
        <dbReference type="EMBL" id="SSA34747.1"/>
    </source>
</evidence>
<keyword evidence="3" id="KW-1185">Reference proteome</keyword>
<dbReference type="OrthoDB" id="5196985at2"/>
<feature type="transmembrane region" description="Helical" evidence="1">
    <location>
        <begin position="26"/>
        <end position="47"/>
    </location>
</feature>
<dbReference type="AlphaFoldDB" id="A0A2Y8ZXY6"/>
<sequence>MSDSDTDAPATTGRKTSAGLFDVRNIIGALLTIYGVVLAGMGLFNYTAEDKSKTGGFNINLWSGLIVLVCGLLMIAWAVTRPILVPVEEGTKEDA</sequence>
<evidence type="ECO:0000256" key="1">
    <source>
        <dbReference type="SAM" id="Phobius"/>
    </source>
</evidence>
<dbReference type="Proteomes" id="UP000250028">
    <property type="component" value="Unassembled WGS sequence"/>
</dbReference>
<protein>
    <recommendedName>
        <fullName evidence="4">Cell division protein CrgA</fullName>
    </recommendedName>
</protein>